<keyword evidence="1" id="KW-0677">Repeat</keyword>
<evidence type="ECO:0000256" key="4">
    <source>
        <dbReference type="SAM" id="MobiDB-lite"/>
    </source>
</evidence>
<evidence type="ECO:0000259" key="5">
    <source>
        <dbReference type="PROSITE" id="PS50102"/>
    </source>
</evidence>
<feature type="region of interest" description="Disordered" evidence="4">
    <location>
        <begin position="618"/>
        <end position="642"/>
    </location>
</feature>
<feature type="compositionally biased region" description="Basic and acidic residues" evidence="4">
    <location>
        <begin position="227"/>
        <end position="241"/>
    </location>
</feature>
<dbReference type="CDD" id="cd12510">
    <property type="entry name" value="RRM1_RBM12_like"/>
    <property type="match status" value="1"/>
</dbReference>
<dbReference type="Pfam" id="PF00076">
    <property type="entry name" value="RRM_1"/>
    <property type="match status" value="1"/>
</dbReference>
<dbReference type="Gene3D" id="3.30.70.330">
    <property type="match status" value="3"/>
</dbReference>
<protein>
    <submittedName>
        <fullName evidence="6">RNA-binding protein</fullName>
    </submittedName>
</protein>
<dbReference type="STRING" id="6182.A0A4Z2DJT5"/>
<feature type="compositionally biased region" description="Basic and acidic residues" evidence="4">
    <location>
        <begin position="181"/>
        <end position="191"/>
    </location>
</feature>
<evidence type="ECO:0000256" key="1">
    <source>
        <dbReference type="ARBA" id="ARBA00022737"/>
    </source>
</evidence>
<feature type="region of interest" description="Disordered" evidence="4">
    <location>
        <begin position="292"/>
        <end position="394"/>
    </location>
</feature>
<evidence type="ECO:0000256" key="3">
    <source>
        <dbReference type="PROSITE-ProRule" id="PRU00176"/>
    </source>
</evidence>
<feature type="domain" description="RRM" evidence="5">
    <location>
        <begin position="843"/>
        <end position="921"/>
    </location>
</feature>
<dbReference type="PROSITE" id="PS50102">
    <property type="entry name" value="RRM"/>
    <property type="match status" value="2"/>
</dbReference>
<sequence length="922" mass="103720">MSVIIRLQNLPISANAANIRRFFSGLSIPEGGVHIVGGTEGDAFIAFATDEDARKAMLLDRQTINGASVRLFLSSKAEMQSIIESAKTSALFSSGNPVLSQPVSQKTETMHALDVTAPTLPSSFPSYRNGVPREPTDDSSKHFSYAYGKSVTPILDPSRAQIDSSVRNKPDKYPENLPPERSQHSNQDRDYGYNNQPNIPSRYDDIRDFPSANDYGSRDAYLNNRSDLPHRSYRDDYDYSRHPPPLSSGDSFVTRKDSESKNSPRDPYTDRHSALHVLDDVSADYDRYRTHSPKAFNDRLPPHDAQSHDFSRGNNHPYSSEFRSGPAQPLDRETAYTNSRLREERDFSVRPPWLNDDIPNVGPKRPFQSQPSDYEEYPRKRRPQPSSYSRPSDIVPGETDYVLRVCLPAPEAGIKTVFEVLRGVQVVPKWGIRVEEDLLQRPTGYVFIMMTTRESYDRALSFNNRPHKGDVIKVTRSSLSEFYNVSDTNFILRCPPEVAKKLPSIDRSCPPHYNDGCLELAELPSDTTRIEVVRFLGAPGLTSENVILARFPPNDKSAPRGTNMIRALVTLPSAEDIKILLSAKPRPFRPDAGLPSVRLTPISKLQVTAYSTLAISDKSKDTEEPVKPTVPRDVDPEPTKASSGFLTCASVSGFSRAVKDSEVLNLFPSILIPGDAVRMSPNSNIAFIDFISENNCRRAVSEASTEGSKAKQAHPSLRIEAISREEMLNRLGHDSKDEQPNYDRPRARDRDPRESRIHWDPRQRPHSNPFESRPPSIGRAKFDDSYYDRPTLPVPFDDYHDSFRRFRPPVDSLHPIPPQQSDISSAPRQPLPPPHRRPIPDFVTVFVGNLPPTCTVDQLAGIMRDYYFVPGSIRIRRDPQGQPVGEALVDFKTSYEADRALRGLNGYRVAGRPLVLHFDHRN</sequence>
<dbReference type="GO" id="GO:0003723">
    <property type="term" value="F:RNA binding"/>
    <property type="evidence" value="ECO:0007669"/>
    <property type="project" value="UniProtKB-UniRule"/>
</dbReference>
<dbReference type="AlphaFoldDB" id="A0A4Z2DJT5"/>
<dbReference type="InterPro" id="IPR000504">
    <property type="entry name" value="RRM_dom"/>
</dbReference>
<evidence type="ECO:0000256" key="2">
    <source>
        <dbReference type="ARBA" id="ARBA00022884"/>
    </source>
</evidence>
<proteinExistence type="predicted"/>
<dbReference type="InterPro" id="IPR012677">
    <property type="entry name" value="Nucleotide-bd_a/b_plait_sf"/>
</dbReference>
<evidence type="ECO:0000313" key="6">
    <source>
        <dbReference type="EMBL" id="TNN16784.1"/>
    </source>
</evidence>
<organism evidence="6 7">
    <name type="scientific">Schistosoma japonicum</name>
    <name type="common">Blood fluke</name>
    <dbReference type="NCBI Taxonomy" id="6182"/>
    <lineage>
        <taxon>Eukaryota</taxon>
        <taxon>Metazoa</taxon>
        <taxon>Spiralia</taxon>
        <taxon>Lophotrochozoa</taxon>
        <taxon>Platyhelminthes</taxon>
        <taxon>Trematoda</taxon>
        <taxon>Digenea</taxon>
        <taxon>Strigeidida</taxon>
        <taxon>Schistosomatoidea</taxon>
        <taxon>Schistosomatidae</taxon>
        <taxon>Schistosoma</taxon>
    </lineage>
</organism>
<dbReference type="OrthoDB" id="2588702at2759"/>
<feature type="compositionally biased region" description="Basic and acidic residues" evidence="4">
    <location>
        <begin position="253"/>
        <end position="275"/>
    </location>
</feature>
<feature type="region of interest" description="Disordered" evidence="4">
    <location>
        <begin position="702"/>
        <end position="721"/>
    </location>
</feature>
<dbReference type="InterPro" id="IPR035979">
    <property type="entry name" value="RBD_domain_sf"/>
</dbReference>
<dbReference type="SMART" id="SM00360">
    <property type="entry name" value="RRM"/>
    <property type="match status" value="2"/>
</dbReference>
<feature type="region of interest" description="Disordered" evidence="4">
    <location>
        <begin position="730"/>
        <end position="784"/>
    </location>
</feature>
<feature type="compositionally biased region" description="Basic and acidic residues" evidence="4">
    <location>
        <begin position="730"/>
        <end position="763"/>
    </location>
</feature>
<keyword evidence="7" id="KW-1185">Reference proteome</keyword>
<feature type="compositionally biased region" description="Basic and acidic residues" evidence="4">
    <location>
        <begin position="330"/>
        <end position="348"/>
    </location>
</feature>
<dbReference type="EMBL" id="SKCS01000105">
    <property type="protein sequence ID" value="TNN16785.1"/>
    <property type="molecule type" value="Genomic_DNA"/>
</dbReference>
<dbReference type="PANTHER" id="PTHR13976">
    <property type="entry name" value="HETEROGENEOUS NUCLEAR RIBONUCLEOPROTEIN-RELATED"/>
    <property type="match status" value="1"/>
</dbReference>
<feature type="region of interest" description="Disordered" evidence="4">
    <location>
        <begin position="807"/>
        <end position="834"/>
    </location>
</feature>
<dbReference type="CDD" id="cd00590">
    <property type="entry name" value="RRM_SF"/>
    <property type="match status" value="1"/>
</dbReference>
<feature type="domain" description="RRM" evidence="5">
    <location>
        <begin position="3"/>
        <end position="76"/>
    </location>
</feature>
<dbReference type="EMBL" id="SKCS01000105">
    <property type="protein sequence ID" value="TNN16784.1"/>
    <property type="molecule type" value="Genomic_DNA"/>
</dbReference>
<feature type="region of interest" description="Disordered" evidence="4">
    <location>
        <begin position="116"/>
        <end position="275"/>
    </location>
</feature>
<dbReference type="SUPFAM" id="SSF54928">
    <property type="entry name" value="RNA-binding domain, RBD"/>
    <property type="match status" value="3"/>
</dbReference>
<feature type="compositionally biased region" description="Basic and acidic residues" evidence="4">
    <location>
        <begin position="296"/>
        <end position="311"/>
    </location>
</feature>
<name>A0A4Z2DJT5_SCHJA</name>
<dbReference type="Proteomes" id="UP000311919">
    <property type="component" value="Unassembled WGS sequence"/>
</dbReference>
<feature type="compositionally biased region" description="Polar residues" evidence="4">
    <location>
        <begin position="312"/>
        <end position="322"/>
    </location>
</feature>
<evidence type="ECO:0000313" key="7">
    <source>
        <dbReference type="Proteomes" id="UP000311919"/>
    </source>
</evidence>
<dbReference type="InterPro" id="IPR050666">
    <property type="entry name" value="ESRP"/>
</dbReference>
<feature type="compositionally biased region" description="Basic and acidic residues" evidence="4">
    <location>
        <begin position="618"/>
        <end position="638"/>
    </location>
</feature>
<comment type="caution">
    <text evidence="6">The sequence shown here is derived from an EMBL/GenBank/DDBJ whole genome shotgun (WGS) entry which is preliminary data.</text>
</comment>
<accession>A0A4Z2DJT5</accession>
<gene>
    <name evidence="6" type="ORF">EWB00_000145</name>
</gene>
<keyword evidence="2 3" id="KW-0694">RNA-binding</keyword>
<reference evidence="6 7" key="1">
    <citation type="submission" date="2019-03" db="EMBL/GenBank/DDBJ databases">
        <title>An improved genome assembly of the fluke Schistosoma japonicum.</title>
        <authorList>
            <person name="Hu W."/>
            <person name="Luo F."/>
            <person name="Yin M."/>
            <person name="Mo X."/>
            <person name="Sun C."/>
            <person name="Wu Q."/>
            <person name="Zhu B."/>
            <person name="Xiang M."/>
            <person name="Wang J."/>
            <person name="Wang Y."/>
            <person name="Zhang T."/>
            <person name="Xu B."/>
            <person name="Zheng H."/>
            <person name="Feng Z."/>
        </authorList>
    </citation>
    <scope>NUCLEOTIDE SEQUENCE [LARGE SCALE GENOMIC DNA]</scope>
    <source>
        <strain evidence="6">HuSjv2</strain>
        <tissue evidence="6">Worms</tissue>
    </source>
</reference>